<dbReference type="GO" id="GO:0045892">
    <property type="term" value="P:negative regulation of DNA-templated transcription"/>
    <property type="evidence" value="ECO:0007669"/>
    <property type="project" value="InterPro"/>
</dbReference>
<reference evidence="9 10" key="1">
    <citation type="submission" date="2020-08" db="EMBL/GenBank/DDBJ databases">
        <title>Genome public.</title>
        <authorList>
            <person name="Liu C."/>
            <person name="Sun Q."/>
        </authorList>
    </citation>
    <scope>NUCLEOTIDE SEQUENCE [LARGE SCALE GENOMIC DNA]</scope>
    <source>
        <strain evidence="9 10">NSJ-26</strain>
    </source>
</reference>
<gene>
    <name evidence="9" type="primary">flgM</name>
    <name evidence="9" type="ORF">H8689_04120</name>
</gene>
<keyword evidence="9" id="KW-0282">Flagellum</keyword>
<dbReference type="SUPFAM" id="SSF101498">
    <property type="entry name" value="Anti-sigma factor FlgM"/>
    <property type="match status" value="1"/>
</dbReference>
<evidence type="ECO:0000256" key="3">
    <source>
        <dbReference type="ARBA" id="ARBA00022491"/>
    </source>
</evidence>
<dbReference type="Proteomes" id="UP000601522">
    <property type="component" value="Unassembled WGS sequence"/>
</dbReference>
<evidence type="ECO:0000256" key="5">
    <source>
        <dbReference type="ARBA" id="ARBA00023015"/>
    </source>
</evidence>
<evidence type="ECO:0000313" key="9">
    <source>
        <dbReference type="EMBL" id="MBC8590328.1"/>
    </source>
</evidence>
<keyword evidence="5" id="KW-0805">Transcription regulation</keyword>
<dbReference type="RefSeq" id="WP_249323145.1">
    <property type="nucleotide sequence ID" value="NZ_JACRTK010000001.1"/>
</dbReference>
<dbReference type="AlphaFoldDB" id="A0A926EUY6"/>
<evidence type="ECO:0000256" key="7">
    <source>
        <dbReference type="SAM" id="MobiDB-lite"/>
    </source>
</evidence>
<evidence type="ECO:0000256" key="2">
    <source>
        <dbReference type="ARBA" id="ARBA00017823"/>
    </source>
</evidence>
<keyword evidence="3" id="KW-0678">Repressor</keyword>
<feature type="domain" description="Anti-sigma-28 factor FlgM C-terminal" evidence="8">
    <location>
        <begin position="36"/>
        <end position="86"/>
    </location>
</feature>
<comment type="similarity">
    <text evidence="1">Belongs to the FlgM family.</text>
</comment>
<sequence>MKIHKTGRQYLDTNIYKSKQEREKNINPKREKGVNIEISKSAKELVKKIEESKNEGFSQRVEKIRQSIINGTYNPSPEKIADKILNQIEEEKGSGK</sequence>
<keyword evidence="9" id="KW-0966">Cell projection</keyword>
<evidence type="ECO:0000256" key="4">
    <source>
        <dbReference type="ARBA" id="ARBA00022795"/>
    </source>
</evidence>
<evidence type="ECO:0000259" key="8">
    <source>
        <dbReference type="Pfam" id="PF04316"/>
    </source>
</evidence>
<name>A0A926EUY6_9FIRM</name>
<proteinExistence type="inferred from homology"/>
<keyword evidence="4" id="KW-1005">Bacterial flagellum biogenesis</keyword>
<dbReference type="NCBIfam" id="TIGR03824">
    <property type="entry name" value="FlgM_jcvi"/>
    <property type="match status" value="1"/>
</dbReference>
<keyword evidence="6" id="KW-0804">Transcription</keyword>
<evidence type="ECO:0000256" key="1">
    <source>
        <dbReference type="ARBA" id="ARBA00005322"/>
    </source>
</evidence>
<evidence type="ECO:0000256" key="6">
    <source>
        <dbReference type="ARBA" id="ARBA00023163"/>
    </source>
</evidence>
<comment type="caution">
    <text evidence="9">The sequence shown here is derived from an EMBL/GenBank/DDBJ whole genome shotgun (WGS) entry which is preliminary data.</text>
</comment>
<dbReference type="InterPro" id="IPR031316">
    <property type="entry name" value="FlgM_C"/>
</dbReference>
<organism evidence="9 10">
    <name type="scientific">Wansuia hejianensis</name>
    <dbReference type="NCBI Taxonomy" id="2763667"/>
    <lineage>
        <taxon>Bacteria</taxon>
        <taxon>Bacillati</taxon>
        <taxon>Bacillota</taxon>
        <taxon>Clostridia</taxon>
        <taxon>Lachnospirales</taxon>
        <taxon>Lachnospiraceae</taxon>
        <taxon>Wansuia</taxon>
    </lineage>
</organism>
<accession>A0A926EUY6</accession>
<dbReference type="Pfam" id="PF04316">
    <property type="entry name" value="FlgM"/>
    <property type="match status" value="1"/>
</dbReference>
<dbReference type="GO" id="GO:0044781">
    <property type="term" value="P:bacterial-type flagellum organization"/>
    <property type="evidence" value="ECO:0007669"/>
    <property type="project" value="UniProtKB-KW"/>
</dbReference>
<dbReference type="InterPro" id="IPR035890">
    <property type="entry name" value="Anti-sigma-28_factor_FlgM_sf"/>
</dbReference>
<protein>
    <recommendedName>
        <fullName evidence="2">Negative regulator of flagellin synthesis</fullName>
    </recommendedName>
</protein>
<dbReference type="EMBL" id="JACRTK010000001">
    <property type="protein sequence ID" value="MBC8590328.1"/>
    <property type="molecule type" value="Genomic_DNA"/>
</dbReference>
<keyword evidence="9" id="KW-0969">Cilium</keyword>
<dbReference type="InterPro" id="IPR007412">
    <property type="entry name" value="FlgM"/>
</dbReference>
<feature type="region of interest" description="Disordered" evidence="7">
    <location>
        <begin position="1"/>
        <end position="26"/>
    </location>
</feature>
<evidence type="ECO:0000313" key="10">
    <source>
        <dbReference type="Proteomes" id="UP000601522"/>
    </source>
</evidence>
<keyword evidence="10" id="KW-1185">Reference proteome</keyword>